<evidence type="ECO:0000259" key="5">
    <source>
        <dbReference type="PROSITE" id="PS50280"/>
    </source>
</evidence>
<dbReference type="Gene3D" id="1.10.220.160">
    <property type="match status" value="1"/>
</dbReference>
<organism evidence="7 8">
    <name type="scientific">Cryptotermes secundus</name>
    <dbReference type="NCBI Taxonomy" id="105785"/>
    <lineage>
        <taxon>Eukaryota</taxon>
        <taxon>Metazoa</taxon>
        <taxon>Ecdysozoa</taxon>
        <taxon>Arthropoda</taxon>
        <taxon>Hexapoda</taxon>
        <taxon>Insecta</taxon>
        <taxon>Pterygota</taxon>
        <taxon>Neoptera</taxon>
        <taxon>Polyneoptera</taxon>
        <taxon>Dictyoptera</taxon>
        <taxon>Blattodea</taxon>
        <taxon>Blattoidea</taxon>
        <taxon>Termitoidae</taxon>
        <taxon>Kalotermitidae</taxon>
        <taxon>Cryptotermitinae</taxon>
        <taxon>Cryptotermes</taxon>
    </lineage>
</organism>
<accession>A0A2J7PII1</accession>
<dbReference type="InParanoid" id="A0A2J7PII1"/>
<evidence type="ECO:0008006" key="9">
    <source>
        <dbReference type="Google" id="ProtNLM"/>
    </source>
</evidence>
<comment type="caution">
    <text evidence="7">The sequence shown here is derived from an EMBL/GenBank/DDBJ whole genome shotgun (WGS) entry which is preliminary data.</text>
</comment>
<dbReference type="PROSITE" id="PS50280">
    <property type="entry name" value="SET"/>
    <property type="match status" value="1"/>
</dbReference>
<evidence type="ECO:0000259" key="6">
    <source>
        <dbReference type="PROSITE" id="PS50865"/>
    </source>
</evidence>
<dbReference type="PANTHER" id="PTHR46455">
    <property type="entry name" value="SET AND MYND DOMAIN CONTAINING, ARTHROPOD-SPECIFIC, MEMBER 4, ISOFORM A"/>
    <property type="match status" value="1"/>
</dbReference>
<feature type="domain" description="MYND-type" evidence="6">
    <location>
        <begin position="6"/>
        <end position="42"/>
    </location>
</feature>
<dbReference type="InterPro" id="IPR002893">
    <property type="entry name" value="Znf_MYND"/>
</dbReference>
<keyword evidence="1" id="KW-0479">Metal-binding</keyword>
<dbReference type="SUPFAM" id="SSF82199">
    <property type="entry name" value="SET domain"/>
    <property type="match status" value="1"/>
</dbReference>
<dbReference type="Gene3D" id="2.170.270.10">
    <property type="entry name" value="SET domain"/>
    <property type="match status" value="1"/>
</dbReference>
<dbReference type="Proteomes" id="UP000235965">
    <property type="component" value="Unassembled WGS sequence"/>
</dbReference>
<evidence type="ECO:0000313" key="8">
    <source>
        <dbReference type="Proteomes" id="UP000235965"/>
    </source>
</evidence>
<dbReference type="Pfam" id="PF01753">
    <property type="entry name" value="zf-MYND"/>
    <property type="match status" value="1"/>
</dbReference>
<evidence type="ECO:0000256" key="4">
    <source>
        <dbReference type="PROSITE-ProRule" id="PRU00134"/>
    </source>
</evidence>
<dbReference type="InterPro" id="IPR046341">
    <property type="entry name" value="SET_dom_sf"/>
</dbReference>
<dbReference type="AlphaFoldDB" id="A0A2J7PII1"/>
<dbReference type="InterPro" id="IPR053010">
    <property type="entry name" value="SET_SmydA-8"/>
</dbReference>
<evidence type="ECO:0000313" key="7">
    <source>
        <dbReference type="EMBL" id="PNF16150.1"/>
    </source>
</evidence>
<dbReference type="OrthoDB" id="3174329at2759"/>
<sequence length="569" mass="63959">MPVDTCKVCSSPAAHRCSACKQVSYCSKQHQKQDWKNHKISCSPFEVCTSPELGKYLVASRDLSPGDIIISEGPLIVGPKLHSEDPLCLLCHVPTRYDSEYRCPKCLWPCCGPSCPADPKVHAPECSILSLQGKQNLTAAARKDVSVYHYDAVTPLRCLLLQRRNPRKWDQLLQMEAHLRHRGPGTDTYREIRDRVVRYLQENYLQKLPTVGKEGETVVQDCSENTLHRICGILDVNGLDIRLALGSEVVALYPTVCLMEHNCLPNTRYSVEICPGDRQYRVSVKATRHIQKGEHISTMYTHALWGTQARMEHLAATKYFTCRCKRCADPTELGTYISGIRCLGTHILTPDTDGASCGGTQLPISPLEENSDWRCDRCPVLLASSDVTDLVSRIGEEVDNIQAGCPTVKQLEELVSKLSTFLHPHHYHMYSIKHSLVQLYGHQHGYQINQLSDQQLQRKADMCRELLAVTDILDPGASRLALYSSVLLHELHSAEFHLLRRAFEKNPPALSAEETTRRALEAKGFLLRATEILEPEPQFSSGRKMLEVVGKALSECEAWMKDKRVTVPT</sequence>
<dbReference type="GO" id="GO:0008170">
    <property type="term" value="F:N-methyltransferase activity"/>
    <property type="evidence" value="ECO:0007669"/>
    <property type="project" value="UniProtKB-ARBA"/>
</dbReference>
<dbReference type="GO" id="GO:0008757">
    <property type="term" value="F:S-adenosylmethionine-dependent methyltransferase activity"/>
    <property type="evidence" value="ECO:0007669"/>
    <property type="project" value="UniProtKB-ARBA"/>
</dbReference>
<dbReference type="PROSITE" id="PS01360">
    <property type="entry name" value="ZF_MYND_1"/>
    <property type="match status" value="1"/>
</dbReference>
<keyword evidence="3" id="KW-0862">Zinc</keyword>
<dbReference type="Pfam" id="PF00856">
    <property type="entry name" value="SET"/>
    <property type="match status" value="1"/>
</dbReference>
<proteinExistence type="predicted"/>
<feature type="domain" description="SET" evidence="5">
    <location>
        <begin position="43"/>
        <end position="301"/>
    </location>
</feature>
<dbReference type="PANTHER" id="PTHR46455:SF2">
    <property type="entry name" value="AT24727P"/>
    <property type="match status" value="1"/>
</dbReference>
<evidence type="ECO:0000256" key="2">
    <source>
        <dbReference type="ARBA" id="ARBA00022771"/>
    </source>
</evidence>
<dbReference type="Gene3D" id="6.10.140.2220">
    <property type="match status" value="2"/>
</dbReference>
<dbReference type="GO" id="GO:0008276">
    <property type="term" value="F:protein methyltransferase activity"/>
    <property type="evidence" value="ECO:0007669"/>
    <property type="project" value="UniProtKB-ARBA"/>
</dbReference>
<evidence type="ECO:0000256" key="1">
    <source>
        <dbReference type="ARBA" id="ARBA00022723"/>
    </source>
</evidence>
<name>A0A2J7PII1_9NEOP</name>
<protein>
    <recommendedName>
        <fullName evidence="9">Protein msta</fullName>
    </recommendedName>
</protein>
<dbReference type="GO" id="GO:0008270">
    <property type="term" value="F:zinc ion binding"/>
    <property type="evidence" value="ECO:0007669"/>
    <property type="project" value="UniProtKB-KW"/>
</dbReference>
<dbReference type="PROSITE" id="PS50865">
    <property type="entry name" value="ZF_MYND_2"/>
    <property type="match status" value="1"/>
</dbReference>
<dbReference type="InterPro" id="IPR001214">
    <property type="entry name" value="SET_dom"/>
</dbReference>
<dbReference type="STRING" id="105785.A0A2J7PII1"/>
<keyword evidence="2 4" id="KW-0863">Zinc-finger</keyword>
<dbReference type="CDD" id="cd20071">
    <property type="entry name" value="SET_SMYD"/>
    <property type="match status" value="1"/>
</dbReference>
<keyword evidence="8" id="KW-1185">Reference proteome</keyword>
<reference evidence="7 8" key="1">
    <citation type="submission" date="2017-12" db="EMBL/GenBank/DDBJ databases">
        <title>Hemimetabolous genomes reveal molecular basis of termite eusociality.</title>
        <authorList>
            <person name="Harrison M.C."/>
            <person name="Jongepier E."/>
            <person name="Robertson H.M."/>
            <person name="Arning N."/>
            <person name="Bitard-Feildel T."/>
            <person name="Chao H."/>
            <person name="Childers C.P."/>
            <person name="Dinh H."/>
            <person name="Doddapaneni H."/>
            <person name="Dugan S."/>
            <person name="Gowin J."/>
            <person name="Greiner C."/>
            <person name="Han Y."/>
            <person name="Hu H."/>
            <person name="Hughes D.S.T."/>
            <person name="Huylmans A.-K."/>
            <person name="Kemena C."/>
            <person name="Kremer L.P.M."/>
            <person name="Lee S.L."/>
            <person name="Lopez-Ezquerra A."/>
            <person name="Mallet L."/>
            <person name="Monroy-Kuhn J.M."/>
            <person name="Moser A."/>
            <person name="Murali S.C."/>
            <person name="Muzny D.M."/>
            <person name="Otani S."/>
            <person name="Piulachs M.-D."/>
            <person name="Poelchau M."/>
            <person name="Qu J."/>
            <person name="Schaub F."/>
            <person name="Wada-Katsumata A."/>
            <person name="Worley K.C."/>
            <person name="Xie Q."/>
            <person name="Ylla G."/>
            <person name="Poulsen M."/>
            <person name="Gibbs R.A."/>
            <person name="Schal C."/>
            <person name="Richards S."/>
            <person name="Belles X."/>
            <person name="Korb J."/>
            <person name="Bornberg-Bauer E."/>
        </authorList>
    </citation>
    <scope>NUCLEOTIDE SEQUENCE [LARGE SCALE GENOMIC DNA]</scope>
    <source>
        <tissue evidence="7">Whole body</tissue>
    </source>
</reference>
<dbReference type="EMBL" id="NEVH01025126">
    <property type="protein sequence ID" value="PNF16150.1"/>
    <property type="molecule type" value="Genomic_DNA"/>
</dbReference>
<gene>
    <name evidence="7" type="ORF">B7P43_G01097</name>
</gene>
<dbReference type="SUPFAM" id="SSF144232">
    <property type="entry name" value="HIT/MYND zinc finger-like"/>
    <property type="match status" value="1"/>
</dbReference>
<evidence type="ECO:0000256" key="3">
    <source>
        <dbReference type="ARBA" id="ARBA00022833"/>
    </source>
</evidence>